<dbReference type="GeneID" id="9699196"/>
<dbReference type="Proteomes" id="UP000002313">
    <property type="component" value="Chromosome V"/>
</dbReference>
<evidence type="ECO:0000313" key="1">
    <source>
        <dbReference type="EMBL" id="ADM11492.2"/>
    </source>
</evidence>
<dbReference type="RefSeq" id="XP_003072852.2">
    <property type="nucleotide sequence ID" value="XM_003072806.2"/>
</dbReference>
<keyword evidence="2" id="KW-1185">Reference proteome</keyword>
<protein>
    <submittedName>
        <fullName evidence="1">Uncharacterized protein</fullName>
    </submittedName>
</protein>
<dbReference type="AlphaFoldDB" id="E0S764"/>
<dbReference type="KEGG" id="ein:Eint_050430"/>
<dbReference type="HOGENOM" id="CLU_1235005_0_0_1"/>
<organism evidence="1 2">
    <name type="scientific">Encephalitozoon intestinalis (strain ATCC 50506)</name>
    <name type="common">Microsporidian parasite</name>
    <name type="synonym">Septata intestinalis</name>
    <dbReference type="NCBI Taxonomy" id="876142"/>
    <lineage>
        <taxon>Eukaryota</taxon>
        <taxon>Fungi</taxon>
        <taxon>Fungi incertae sedis</taxon>
        <taxon>Microsporidia</taxon>
        <taxon>Unikaryonidae</taxon>
        <taxon>Encephalitozoon</taxon>
    </lineage>
</organism>
<dbReference type="EMBL" id="CP001946">
    <property type="protein sequence ID" value="ADM11492.2"/>
    <property type="molecule type" value="Genomic_DNA"/>
</dbReference>
<gene>
    <name evidence="1" type="ORF">Eint_050430</name>
</gene>
<reference evidence="1 2" key="2">
    <citation type="journal article" date="2012" name="Proc. Natl. Acad. Sci. U.S.A.">
        <title>Gain and loss of multiple functionally related, horizontally transferred genes in the reduced genomes of two microsporidian parasites.</title>
        <authorList>
            <person name="Pombert J.-F."/>
            <person name="Selman M."/>
            <person name="Burki F."/>
            <person name="Bardell F.T."/>
            <person name="Farinelli L."/>
            <person name="Solter L.F."/>
            <person name="Whitman D.W."/>
            <person name="Weiss L.M."/>
            <person name="Corradi N."/>
            <person name="Keeling P.J."/>
        </authorList>
    </citation>
    <scope>NUCLEOTIDE SEQUENCE [LARGE SCALE GENOMIC DNA]</scope>
    <source>
        <strain evidence="1 2">ATCC 50506</strain>
    </source>
</reference>
<accession>E0S764</accession>
<dbReference type="VEuPathDB" id="MicrosporidiaDB:Eint_050430"/>
<sequence>MYEIGQMDRQVAGVAFQNCRLGNIVSGEDKPVTGEMYFSAVNTVFEILIDNEEYLKTTIRDLASGKRNAAQSQDEAKRLAEIESRIFQTMKEILRFSKSLLFESPRGLSEVIGWNLNDVLESQEDFMELISKEVGRCILGGDNIPGFMALHKTDKYNEIVSLVGTIPIRQSLLNLKITAPVYTQWGIQGPSCSIITYVLLVVFCTRLKVEPYVLRQYSSIYSTI</sequence>
<name>E0S764_ENCIT</name>
<dbReference type="OrthoDB" id="2190855at2759"/>
<proteinExistence type="predicted"/>
<evidence type="ECO:0000313" key="2">
    <source>
        <dbReference type="Proteomes" id="UP000002313"/>
    </source>
</evidence>
<reference evidence="1 2" key="1">
    <citation type="journal article" date="2010" name="Nat. Commun.">
        <title>The complete sequence of the smallest known nuclear genome from the microsporidian Encephalitozoon intestinalis.</title>
        <authorList>
            <person name="Corradi N."/>
            <person name="Pombert J.-F."/>
            <person name="Farinelli L."/>
            <person name="Didier E.S."/>
            <person name="Keeling P.J."/>
        </authorList>
    </citation>
    <scope>NUCLEOTIDE SEQUENCE [LARGE SCALE GENOMIC DNA]</scope>
    <source>
        <strain evidence="1 2">ATCC 50506</strain>
    </source>
</reference>